<organism evidence="1 2">
    <name type="scientific">Reichenbachiella faecimaris</name>
    <dbReference type="NCBI Taxonomy" id="692418"/>
    <lineage>
        <taxon>Bacteria</taxon>
        <taxon>Pseudomonadati</taxon>
        <taxon>Bacteroidota</taxon>
        <taxon>Cytophagia</taxon>
        <taxon>Cytophagales</taxon>
        <taxon>Reichenbachiellaceae</taxon>
        <taxon>Reichenbachiella</taxon>
    </lineage>
</organism>
<proteinExistence type="predicted"/>
<reference evidence="1 2" key="1">
    <citation type="submission" date="2017-04" db="EMBL/GenBank/DDBJ databases">
        <authorList>
            <person name="Afonso C.L."/>
            <person name="Miller P.J."/>
            <person name="Scott M.A."/>
            <person name="Spackman E."/>
            <person name="Goraichik I."/>
            <person name="Dimitrov K.M."/>
            <person name="Suarez D.L."/>
            <person name="Swayne D.E."/>
        </authorList>
    </citation>
    <scope>NUCLEOTIDE SEQUENCE [LARGE SCALE GENOMIC DNA]</scope>
    <source>
        <strain evidence="1 2">DSM 26133</strain>
    </source>
</reference>
<evidence type="ECO:0000313" key="2">
    <source>
        <dbReference type="Proteomes" id="UP000192472"/>
    </source>
</evidence>
<evidence type="ECO:0000313" key="1">
    <source>
        <dbReference type="EMBL" id="SMD37066.1"/>
    </source>
</evidence>
<protein>
    <submittedName>
        <fullName evidence="1">Uncharacterized protein</fullName>
    </submittedName>
</protein>
<dbReference type="EMBL" id="FWYF01000003">
    <property type="protein sequence ID" value="SMD37066.1"/>
    <property type="molecule type" value="Genomic_DNA"/>
</dbReference>
<name>A0A1W2GLA8_REIFA</name>
<dbReference type="Proteomes" id="UP000192472">
    <property type="component" value="Unassembled WGS sequence"/>
</dbReference>
<sequence length="111" mass="12834">MIHEIYHTTNGKILQNDRDNRFYLEYKGKEYRMAVCALIAFKAKLDQLNVEEMLLSDASFSAIEIIPLCNKEHLLVLTLDEIIEMKDLIPGTLVMLELNSIVQQRLVRALV</sequence>
<keyword evidence="2" id="KW-1185">Reference proteome</keyword>
<dbReference type="OrthoDB" id="1442094at2"/>
<gene>
    <name evidence="1" type="ORF">SAMN04488029_3220</name>
</gene>
<dbReference type="RefSeq" id="WP_139793930.1">
    <property type="nucleotide sequence ID" value="NZ_FWYF01000003.1"/>
</dbReference>
<dbReference type="AlphaFoldDB" id="A0A1W2GLA8"/>
<accession>A0A1W2GLA8</accession>
<dbReference type="STRING" id="692418.SAMN04488029_3220"/>